<dbReference type="EMBL" id="BBPI01000024">
    <property type="protein sequence ID" value="GAM00176.1"/>
    <property type="molecule type" value="Genomic_DNA"/>
</dbReference>
<protein>
    <recommendedName>
        <fullName evidence="3">Type IV secretion protein Rhs</fullName>
    </recommendedName>
</protein>
<evidence type="ECO:0008006" key="3">
    <source>
        <dbReference type="Google" id="ProtNLM"/>
    </source>
</evidence>
<reference evidence="1 2" key="1">
    <citation type="submission" date="2014-11" db="EMBL/GenBank/DDBJ databases">
        <title>Whole genome shotgun sequence of Sphingomonas parapaucimobilis NBRC 15100.</title>
        <authorList>
            <person name="Katano-Makiyama Y."/>
            <person name="Hosoyama A."/>
            <person name="Hashimoto M."/>
            <person name="Hosoyama Y."/>
            <person name="Noguchi M."/>
            <person name="Numata M."/>
            <person name="Tsuchikane K."/>
            <person name="Hirakata S."/>
            <person name="Uohara A."/>
            <person name="Shimodaira J."/>
            <person name="Ohji S."/>
            <person name="Ichikawa N."/>
            <person name="Kimura A."/>
            <person name="Yamazoe A."/>
            <person name="Fujita N."/>
        </authorList>
    </citation>
    <scope>NUCLEOTIDE SEQUENCE [LARGE SCALE GENOMIC DNA]</scope>
    <source>
        <strain evidence="1 2">NBRC 15100</strain>
    </source>
</reference>
<name>A0A0A1W4U8_9SPHN</name>
<dbReference type="OrthoDB" id="8686772at2"/>
<dbReference type="eggNOG" id="COG4253">
    <property type="taxonomic scope" value="Bacteria"/>
</dbReference>
<evidence type="ECO:0000313" key="1">
    <source>
        <dbReference type="EMBL" id="GAM00176.1"/>
    </source>
</evidence>
<dbReference type="Proteomes" id="UP000032305">
    <property type="component" value="Unassembled WGS sequence"/>
</dbReference>
<gene>
    <name evidence="1" type="ORF">SP5_024_00050</name>
</gene>
<dbReference type="RefSeq" id="WP_052811399.1">
    <property type="nucleotide sequence ID" value="NZ_BBPI01000024.1"/>
</dbReference>
<organism evidence="1 2">
    <name type="scientific">Sphingomonas parapaucimobilis NBRC 15100</name>
    <dbReference type="NCBI Taxonomy" id="1219049"/>
    <lineage>
        <taxon>Bacteria</taxon>
        <taxon>Pseudomonadati</taxon>
        <taxon>Pseudomonadota</taxon>
        <taxon>Alphaproteobacteria</taxon>
        <taxon>Sphingomonadales</taxon>
        <taxon>Sphingomonadaceae</taxon>
        <taxon>Sphingomonas</taxon>
    </lineage>
</organism>
<comment type="caution">
    <text evidence="1">The sequence shown here is derived from an EMBL/GenBank/DDBJ whole genome shotgun (WGS) entry which is preliminary data.</text>
</comment>
<evidence type="ECO:0000313" key="2">
    <source>
        <dbReference type="Proteomes" id="UP000032305"/>
    </source>
</evidence>
<dbReference type="AlphaFoldDB" id="A0A0A1W4U8"/>
<keyword evidence="2" id="KW-1185">Reference proteome</keyword>
<sequence length="159" mass="18107">MVSKSISRALTPGELRYAMQVFGTALDYKRVKVHNERAYFFQPSDTAITPDGEVYFPPASYKPDFSGSITSAAWLIHELTHCWQYQQGMWVRVRAMLNRSYEYGDLSKSQKSFLSYGIEAQASIVEDYFLVAHGKTPQQGRGAYQDYVNLIPFAVGKNR</sequence>
<accession>A0A0A1W4U8</accession>
<proteinExistence type="predicted"/>